<dbReference type="AlphaFoldDB" id="A0A6J6GZ09"/>
<evidence type="ECO:0000313" key="2">
    <source>
        <dbReference type="EMBL" id="CAB4605223.1"/>
    </source>
</evidence>
<feature type="transmembrane region" description="Helical" evidence="1">
    <location>
        <begin position="82"/>
        <end position="101"/>
    </location>
</feature>
<evidence type="ECO:0000256" key="1">
    <source>
        <dbReference type="SAM" id="Phobius"/>
    </source>
</evidence>
<gene>
    <name evidence="2" type="ORF">UFOPK1493_04600</name>
</gene>
<sequence>MAGNPLNDPNWAPELANLVDRYVGLVRDNVTGKAVTAVRGIVFGVVVALTSIAALILGLILGTRLLQRLVNIGGFIDRDSSVWVSYMVIGGILVLAGMFCMRKRHTPTTEASR</sequence>
<proteinExistence type="predicted"/>
<organism evidence="2">
    <name type="scientific">freshwater metagenome</name>
    <dbReference type="NCBI Taxonomy" id="449393"/>
    <lineage>
        <taxon>unclassified sequences</taxon>
        <taxon>metagenomes</taxon>
        <taxon>ecological metagenomes</taxon>
    </lineage>
</organism>
<protein>
    <submittedName>
        <fullName evidence="2">Unannotated protein</fullName>
    </submittedName>
</protein>
<reference evidence="2" key="1">
    <citation type="submission" date="2020-05" db="EMBL/GenBank/DDBJ databases">
        <authorList>
            <person name="Chiriac C."/>
            <person name="Salcher M."/>
            <person name="Ghai R."/>
            <person name="Kavagutti S V."/>
        </authorList>
    </citation>
    <scope>NUCLEOTIDE SEQUENCE</scope>
</reference>
<keyword evidence="1" id="KW-1133">Transmembrane helix</keyword>
<keyword evidence="1" id="KW-0812">Transmembrane</keyword>
<dbReference type="EMBL" id="CAEZSR010000396">
    <property type="protein sequence ID" value="CAB4605223.1"/>
    <property type="molecule type" value="Genomic_DNA"/>
</dbReference>
<name>A0A6J6GZ09_9ZZZZ</name>
<keyword evidence="1" id="KW-0472">Membrane</keyword>
<feature type="transmembrane region" description="Helical" evidence="1">
    <location>
        <begin position="41"/>
        <end position="62"/>
    </location>
</feature>
<accession>A0A6J6GZ09</accession>